<dbReference type="Gene3D" id="3.40.50.11220">
    <property type="match status" value="1"/>
</dbReference>
<dbReference type="SUPFAM" id="SSF159672">
    <property type="entry name" value="CbiG N-terminal domain-like"/>
    <property type="match status" value="1"/>
</dbReference>
<name>A0RYY2_CENSY</name>
<proteinExistence type="predicted"/>
<dbReference type="InterPro" id="IPR038029">
    <property type="entry name" value="GbiG_N_sf"/>
</dbReference>
<dbReference type="Pfam" id="PF11760">
    <property type="entry name" value="CbiG_N"/>
    <property type="match status" value="1"/>
</dbReference>
<dbReference type="Pfam" id="PF01890">
    <property type="entry name" value="CbiG_C"/>
    <property type="match status" value="1"/>
</dbReference>
<feature type="domain" description="Cobalamin synthesis G N-terminal" evidence="2">
    <location>
        <begin position="51"/>
        <end position="130"/>
    </location>
</feature>
<evidence type="ECO:0000259" key="1">
    <source>
        <dbReference type="Pfam" id="PF01890"/>
    </source>
</evidence>
<dbReference type="EnsemblBacteria" id="ABK78549">
    <property type="protein sequence ID" value="ABK78549"/>
    <property type="gene ID" value="CENSYa_1941"/>
</dbReference>
<reference evidence="4 5" key="1">
    <citation type="journal article" date="2006" name="Proc. Natl. Acad. Sci. U.S.A.">
        <title>Genomic analysis of the uncultivated marine crenarchaeote Cenarchaeum symbiosum.</title>
        <authorList>
            <person name="Hallam S.J."/>
            <person name="Konstantinidis K.T."/>
            <person name="Putnam N."/>
            <person name="Schleper C."/>
            <person name="Watanabe Y."/>
            <person name="Sugahara J."/>
            <person name="Preston C."/>
            <person name="de la Torre J."/>
            <person name="Richardson P.M."/>
            <person name="DeLong E.F."/>
        </authorList>
    </citation>
    <scope>NUCLEOTIDE SEQUENCE [LARGE SCALE GENOMIC DNA]</scope>
    <source>
        <strain evidence="5">A</strain>
    </source>
</reference>
<dbReference type="EC" id="2.1.1.131" evidence="4"/>
<keyword evidence="4" id="KW-0808">Transferase</keyword>
<dbReference type="Pfam" id="PF11761">
    <property type="entry name" value="CbiG_mid"/>
    <property type="match status" value="1"/>
</dbReference>
<dbReference type="InterPro" id="IPR002750">
    <property type="entry name" value="CobE/GbiG_C"/>
</dbReference>
<dbReference type="Gene3D" id="3.30.420.180">
    <property type="entry name" value="CobE/GbiG C-terminal domain"/>
    <property type="match status" value="1"/>
</dbReference>
<dbReference type="GO" id="GO:0030789">
    <property type="term" value="F:precorrin-3B C17-methyltransferase activity"/>
    <property type="evidence" value="ECO:0007669"/>
    <property type="project" value="UniProtKB-EC"/>
</dbReference>
<protein>
    <submittedName>
        <fullName evidence="4">Precorrin-3B C17-methyltransferase</fullName>
        <ecNumber evidence="4">2.1.1.131</ecNumber>
    </submittedName>
</protein>
<organism evidence="4 5">
    <name type="scientific">Cenarchaeum symbiosum (strain A)</name>
    <dbReference type="NCBI Taxonomy" id="414004"/>
    <lineage>
        <taxon>Archaea</taxon>
        <taxon>Nitrososphaerota</taxon>
        <taxon>Candidatus Cenarchaeales</taxon>
        <taxon>Candidatus Cenarchaeaceae</taxon>
        <taxon>Candidatus Cenarchaeum</taxon>
    </lineage>
</organism>
<dbReference type="KEGG" id="csy:CENSYa_1941"/>
<accession>A0RYY2</accession>
<dbReference type="InterPro" id="IPR021744">
    <property type="entry name" value="CbiG_N"/>
</dbReference>
<evidence type="ECO:0000259" key="2">
    <source>
        <dbReference type="Pfam" id="PF11760"/>
    </source>
</evidence>
<dbReference type="PATRIC" id="fig|414004.10.peg.1774"/>
<dbReference type="InterPro" id="IPR021745">
    <property type="entry name" value="CbiG_mid"/>
</dbReference>
<evidence type="ECO:0000313" key="4">
    <source>
        <dbReference type="EMBL" id="ABK78549.1"/>
    </source>
</evidence>
<dbReference type="SUPFAM" id="SSF159664">
    <property type="entry name" value="CobE/GbiG C-terminal domain-like"/>
    <property type="match status" value="1"/>
</dbReference>
<dbReference type="STRING" id="414004.CENSYa_1941"/>
<dbReference type="InterPro" id="IPR036518">
    <property type="entry name" value="CobE/GbiG_C_sf"/>
</dbReference>
<evidence type="ECO:0000259" key="3">
    <source>
        <dbReference type="Pfam" id="PF11761"/>
    </source>
</evidence>
<evidence type="ECO:0000313" key="5">
    <source>
        <dbReference type="Proteomes" id="UP000000758"/>
    </source>
</evidence>
<dbReference type="PANTHER" id="PTHR37477">
    <property type="entry name" value="COBALT-PRECORRIN-5A HYDROLASE"/>
    <property type="match status" value="1"/>
</dbReference>
<dbReference type="HOGENOM" id="CLU_028397_0_1_2"/>
<feature type="domain" description="CobE/GbiG C-terminal" evidence="1">
    <location>
        <begin position="227"/>
        <end position="344"/>
    </location>
</feature>
<dbReference type="InterPro" id="IPR052553">
    <property type="entry name" value="CbiG_hydrolase"/>
</dbReference>
<keyword evidence="4" id="KW-0489">Methyltransferase</keyword>
<dbReference type="EMBL" id="DP000238">
    <property type="protein sequence ID" value="ABK78549.1"/>
    <property type="molecule type" value="Genomic_DNA"/>
</dbReference>
<dbReference type="GO" id="GO:0032259">
    <property type="term" value="P:methylation"/>
    <property type="evidence" value="ECO:0007669"/>
    <property type="project" value="UniProtKB-KW"/>
</dbReference>
<dbReference type="AlphaFoldDB" id="A0RYY2"/>
<feature type="domain" description="Cobalamin biosynthesis central region" evidence="3">
    <location>
        <begin position="135"/>
        <end position="224"/>
    </location>
</feature>
<dbReference type="Proteomes" id="UP000000758">
    <property type="component" value="Chromosome"/>
</dbReference>
<keyword evidence="5" id="KW-1185">Reference proteome</keyword>
<gene>
    <name evidence="4" type="ordered locus">CENSYa_1941</name>
</gene>
<sequence>MKVAVLAITKNGIRTGRRLLGEYPGWELFAPARLSDGGEADWFEGPASSKVGELFKSRDALVCIFSLGAVIRLVAPHLVDKSTDPAVLAIDDAENFVISTLSGHAGGANRMAEEVAAKLGATPVVTTAADVNKTIAVDMVGRDLGWEIEDSSQVTRVSGCMVNGEPVGVYQDAGSRNWWGSAMPPNVTVYDSIGELASAGPAAALIISDRILDTLEMPSVVYRPKSLVVGVGLHGDTDKNTVRRGLEECLGRFSLSPRSVARLASLKRQPDPEGLGEYAREAGIPLEYVDRDKLAEIDVPNPSEIVAAYEGTASVSEAAAILVSKGTLVVEKQKFPPGLTVAVARIE</sequence>
<dbReference type="GO" id="GO:0009236">
    <property type="term" value="P:cobalamin biosynthetic process"/>
    <property type="evidence" value="ECO:0007669"/>
    <property type="project" value="InterPro"/>
</dbReference>
<dbReference type="PANTHER" id="PTHR37477:SF1">
    <property type="entry name" value="COBALT-PRECORRIN-5A HYDROLASE"/>
    <property type="match status" value="1"/>
</dbReference>